<keyword evidence="11 13" id="KW-0742">SOS response</keyword>
<evidence type="ECO:0000256" key="10">
    <source>
        <dbReference type="ARBA" id="ARBA00023204"/>
    </source>
</evidence>
<keyword evidence="4 13" id="KW-0963">Cytoplasm</keyword>
<keyword evidence="6 13" id="KW-0547">Nucleotide-binding</keyword>
<dbReference type="Pfam" id="PF02463">
    <property type="entry name" value="SMC_N"/>
    <property type="match status" value="1"/>
</dbReference>
<dbReference type="Proteomes" id="UP000306628">
    <property type="component" value="Unassembled WGS sequence"/>
</dbReference>
<evidence type="ECO:0000256" key="5">
    <source>
        <dbReference type="ARBA" id="ARBA00022705"/>
    </source>
</evidence>
<dbReference type="GO" id="GO:0005524">
    <property type="term" value="F:ATP binding"/>
    <property type="evidence" value="ECO:0007669"/>
    <property type="project" value="UniProtKB-UniRule"/>
</dbReference>
<comment type="subcellular location">
    <subcellularLocation>
        <location evidence="1 13 14">Cytoplasm</location>
    </subcellularLocation>
</comment>
<evidence type="ECO:0000256" key="1">
    <source>
        <dbReference type="ARBA" id="ARBA00004496"/>
    </source>
</evidence>
<comment type="caution">
    <text evidence="17">The sequence shown here is derived from an EMBL/GenBank/DDBJ whole genome shotgun (WGS) entry which is preliminary data.</text>
</comment>
<evidence type="ECO:0000256" key="12">
    <source>
        <dbReference type="ARBA" id="ARBA00025401"/>
    </source>
</evidence>
<dbReference type="SUPFAM" id="SSF52540">
    <property type="entry name" value="P-loop containing nucleoside triphosphate hydrolases"/>
    <property type="match status" value="1"/>
</dbReference>
<evidence type="ECO:0000313" key="18">
    <source>
        <dbReference type="Proteomes" id="UP000306628"/>
    </source>
</evidence>
<evidence type="ECO:0000256" key="15">
    <source>
        <dbReference type="SAM" id="MobiDB-lite"/>
    </source>
</evidence>
<evidence type="ECO:0000256" key="9">
    <source>
        <dbReference type="ARBA" id="ARBA00023125"/>
    </source>
</evidence>
<comment type="similarity">
    <text evidence="2 13 14">Belongs to the RecF family.</text>
</comment>
<dbReference type="OrthoDB" id="9803889at2"/>
<dbReference type="GO" id="GO:0006260">
    <property type="term" value="P:DNA replication"/>
    <property type="evidence" value="ECO:0007669"/>
    <property type="project" value="UniProtKB-UniRule"/>
</dbReference>
<evidence type="ECO:0000313" key="17">
    <source>
        <dbReference type="EMBL" id="TMR37354.1"/>
    </source>
</evidence>
<evidence type="ECO:0000256" key="11">
    <source>
        <dbReference type="ARBA" id="ARBA00023236"/>
    </source>
</evidence>
<comment type="function">
    <text evidence="12 13 14">The RecF protein is involved in DNA metabolism; it is required for DNA replication and normal SOS inducibility. RecF binds preferentially to single-stranded, linear DNA. It also seems to bind ATP.</text>
</comment>
<keyword evidence="5 13" id="KW-0235">DNA replication</keyword>
<protein>
    <recommendedName>
        <fullName evidence="3 13">DNA replication and repair protein RecF</fullName>
    </recommendedName>
</protein>
<keyword evidence="7 13" id="KW-0227">DNA damage</keyword>
<evidence type="ECO:0000256" key="6">
    <source>
        <dbReference type="ARBA" id="ARBA00022741"/>
    </source>
</evidence>
<feature type="region of interest" description="Disordered" evidence="15">
    <location>
        <begin position="252"/>
        <end position="277"/>
    </location>
</feature>
<evidence type="ECO:0000256" key="2">
    <source>
        <dbReference type="ARBA" id="ARBA00008016"/>
    </source>
</evidence>
<evidence type="ECO:0000256" key="3">
    <source>
        <dbReference type="ARBA" id="ARBA00020170"/>
    </source>
</evidence>
<dbReference type="EMBL" id="VCKX01000017">
    <property type="protein sequence ID" value="TMR37354.1"/>
    <property type="molecule type" value="Genomic_DNA"/>
</dbReference>
<feature type="binding site" evidence="13">
    <location>
        <begin position="30"/>
        <end position="37"/>
    </location>
    <ligand>
        <name>ATP</name>
        <dbReference type="ChEBI" id="CHEBI:30616"/>
    </ligand>
</feature>
<keyword evidence="9 13" id="KW-0238">DNA-binding</keyword>
<dbReference type="InterPro" id="IPR001238">
    <property type="entry name" value="DNA-binding_RecF"/>
</dbReference>
<feature type="domain" description="RecF/RecN/SMC N-terminal" evidence="16">
    <location>
        <begin position="3"/>
        <end position="388"/>
    </location>
</feature>
<reference evidence="17 18" key="1">
    <citation type="submission" date="2019-05" db="EMBL/GenBank/DDBJ databases">
        <title>Draft genome sequence of Nonomuraea zeae DSM 100528.</title>
        <authorList>
            <person name="Saricaoglu S."/>
            <person name="Isik K."/>
        </authorList>
    </citation>
    <scope>NUCLEOTIDE SEQUENCE [LARGE SCALE GENOMIC DNA]</scope>
    <source>
        <strain evidence="17 18">DSM 100528</strain>
    </source>
</reference>
<keyword evidence="10 13" id="KW-0234">DNA repair</keyword>
<proteinExistence type="inferred from homology"/>
<dbReference type="RefSeq" id="WP_138689035.1">
    <property type="nucleotide sequence ID" value="NZ_JBHSAZ010000002.1"/>
</dbReference>
<dbReference type="InterPro" id="IPR042174">
    <property type="entry name" value="RecF_2"/>
</dbReference>
<dbReference type="InterPro" id="IPR003395">
    <property type="entry name" value="RecF/RecN/SMC_N"/>
</dbReference>
<dbReference type="PANTHER" id="PTHR32182:SF0">
    <property type="entry name" value="DNA REPLICATION AND REPAIR PROTEIN RECF"/>
    <property type="match status" value="1"/>
</dbReference>
<dbReference type="GO" id="GO:0009432">
    <property type="term" value="P:SOS response"/>
    <property type="evidence" value="ECO:0007669"/>
    <property type="project" value="UniProtKB-UniRule"/>
</dbReference>
<name>A0A5S4GY19_9ACTN</name>
<sequence length="414" mass="44575">MHVAHLSLTDFRSYASVELGLEPGVTAFVGPNGQGKTNLVEALGYVATHSSHRVASDAPLVRQGATRAIVRCAVDRDDRRALIELEINPGRANRARLNRSPMSRPRDVIGLLRTVLFAPEDLSLAKGDPSERRRFLDDLLVARTPRFAGVRADYDRVLKQRGALLRTAAQARRGARSSRRAERDSGFAAAGAGDVLSTLEVWDAHLARHGAELLRARLELIEALRPLVAGSYAALAPTSAAATLAYRSTLSTGEGAGGDGPEDEAAGERGSFDTQTLSTDLGKTLEERLRERLLEVRQAELERGVTLVGPHRDDLILGLGDLPARGYASHGESWSFALALRLAAYDLLRADGGDPVLILDDVFAELDSQRRRRLAEIVAPAEQVLITAAVPDDVPGELAGARFDVAEGSATRVR</sequence>
<keyword evidence="18" id="KW-1185">Reference proteome</keyword>
<dbReference type="PROSITE" id="PS00618">
    <property type="entry name" value="RECF_2"/>
    <property type="match status" value="1"/>
</dbReference>
<evidence type="ECO:0000256" key="14">
    <source>
        <dbReference type="RuleBase" id="RU000578"/>
    </source>
</evidence>
<gene>
    <name evidence="13 17" type="primary">recF</name>
    <name evidence="17" type="ORF">ETD85_08420</name>
</gene>
<evidence type="ECO:0000256" key="4">
    <source>
        <dbReference type="ARBA" id="ARBA00022490"/>
    </source>
</evidence>
<dbReference type="GO" id="GO:0005737">
    <property type="term" value="C:cytoplasm"/>
    <property type="evidence" value="ECO:0007669"/>
    <property type="project" value="UniProtKB-SubCell"/>
</dbReference>
<dbReference type="HAMAP" id="MF_00365">
    <property type="entry name" value="RecF"/>
    <property type="match status" value="1"/>
</dbReference>
<evidence type="ECO:0000256" key="7">
    <source>
        <dbReference type="ARBA" id="ARBA00022763"/>
    </source>
</evidence>
<dbReference type="NCBIfam" id="TIGR00611">
    <property type="entry name" value="recf"/>
    <property type="match status" value="1"/>
</dbReference>
<dbReference type="AlphaFoldDB" id="A0A5S4GY19"/>
<dbReference type="InterPro" id="IPR018078">
    <property type="entry name" value="DNA-binding_RecF_CS"/>
</dbReference>
<dbReference type="GO" id="GO:0000731">
    <property type="term" value="P:DNA synthesis involved in DNA repair"/>
    <property type="evidence" value="ECO:0007669"/>
    <property type="project" value="TreeGrafter"/>
</dbReference>
<evidence type="ECO:0000256" key="13">
    <source>
        <dbReference type="HAMAP-Rule" id="MF_00365"/>
    </source>
</evidence>
<keyword evidence="8 13" id="KW-0067">ATP-binding</keyword>
<accession>A0A5S4GY19</accession>
<evidence type="ECO:0000256" key="8">
    <source>
        <dbReference type="ARBA" id="ARBA00022840"/>
    </source>
</evidence>
<evidence type="ECO:0000259" key="16">
    <source>
        <dbReference type="Pfam" id="PF02463"/>
    </source>
</evidence>
<organism evidence="17 18">
    <name type="scientific">Nonomuraea zeae</name>
    <dbReference type="NCBI Taxonomy" id="1642303"/>
    <lineage>
        <taxon>Bacteria</taxon>
        <taxon>Bacillati</taxon>
        <taxon>Actinomycetota</taxon>
        <taxon>Actinomycetes</taxon>
        <taxon>Streptosporangiales</taxon>
        <taxon>Streptosporangiaceae</taxon>
        <taxon>Nonomuraea</taxon>
    </lineage>
</organism>
<dbReference type="Gene3D" id="1.20.1050.90">
    <property type="entry name" value="RecF/RecN/SMC, N-terminal domain"/>
    <property type="match status" value="1"/>
</dbReference>
<dbReference type="Gene3D" id="3.40.50.300">
    <property type="entry name" value="P-loop containing nucleotide triphosphate hydrolases"/>
    <property type="match status" value="1"/>
</dbReference>
<dbReference type="GO" id="GO:0006302">
    <property type="term" value="P:double-strand break repair"/>
    <property type="evidence" value="ECO:0007669"/>
    <property type="project" value="TreeGrafter"/>
</dbReference>
<dbReference type="GO" id="GO:0003697">
    <property type="term" value="F:single-stranded DNA binding"/>
    <property type="evidence" value="ECO:0007669"/>
    <property type="project" value="UniProtKB-UniRule"/>
</dbReference>
<dbReference type="InterPro" id="IPR027417">
    <property type="entry name" value="P-loop_NTPase"/>
</dbReference>
<dbReference type="PANTHER" id="PTHR32182">
    <property type="entry name" value="DNA REPLICATION AND REPAIR PROTEIN RECF"/>
    <property type="match status" value="1"/>
</dbReference>